<dbReference type="GO" id="GO:0016743">
    <property type="term" value="F:carboxyl- or carbamoyltransferase activity"/>
    <property type="evidence" value="ECO:0007669"/>
    <property type="project" value="UniProtKB-UniRule"/>
</dbReference>
<dbReference type="PANTHER" id="PTHR42995">
    <property type="entry name" value="ACETYL-COENZYME A CARBOXYLASE CARBOXYL TRANSFERASE SUBUNIT BETA, CHLOROPLASTIC"/>
    <property type="match status" value="1"/>
</dbReference>
<evidence type="ECO:0000256" key="4">
    <source>
        <dbReference type="HAMAP-Rule" id="MF_01395"/>
    </source>
</evidence>
<dbReference type="Pfam" id="PF01039">
    <property type="entry name" value="Carboxyl_trans"/>
    <property type="match status" value="1"/>
</dbReference>
<dbReference type="UniPathway" id="UPA00655">
    <property type="reaction ID" value="UER00711"/>
</dbReference>
<comment type="catalytic activity">
    <reaction evidence="4">
        <text>N(6)-carboxybiotinyl-L-lysyl-[protein] + acetyl-CoA = N(6)-biotinyl-L-lysyl-[protein] + malonyl-CoA</text>
        <dbReference type="Rhea" id="RHEA:54728"/>
        <dbReference type="Rhea" id="RHEA-COMP:10505"/>
        <dbReference type="Rhea" id="RHEA-COMP:10506"/>
        <dbReference type="ChEBI" id="CHEBI:57288"/>
        <dbReference type="ChEBI" id="CHEBI:57384"/>
        <dbReference type="ChEBI" id="CHEBI:83144"/>
        <dbReference type="ChEBI" id="CHEBI:83145"/>
        <dbReference type="EC" id="2.1.3.15"/>
    </reaction>
</comment>
<comment type="pathway">
    <text evidence="4">Lipid metabolism; malonyl-CoA biosynthesis; malonyl-CoA from acetyl-CoA: step 1/1.</text>
</comment>
<sequence>MILEHFKRKMYKPAKYVTIKPDCLVKCPECQEMVFVDDLKGKYKICPACGKYLKMSARERINSIVDEESFVEYFKEKKVRDPLKFPDYKKKQLGQRESSGIDEAVITGTARIKESRVVIAVMDTNFMMGSMGSSVGEKITKAIELAIKKSLPLVIFSASGGARMQEGMFSLMQMAKTSQAIARLNERGLLYISVMTDPTTGGVSASFASLGDIIIAEKGALIGFAGPRVIKQVTGTDLPEGFQRAEFLLEHGMVDMVLPREEMRDRLADILAINLHNNKKASREDR</sequence>
<keyword evidence="4" id="KW-0863">Zinc-finger</keyword>
<protein>
    <recommendedName>
        <fullName evidence="4">Acetyl-coenzyme A carboxylase carboxyl transferase subunit beta</fullName>
        <shortName evidence="4">ACCase subunit beta</shortName>
        <shortName evidence="4">Acetyl-CoA carboxylase carboxyltransferase subunit beta</shortName>
        <ecNumber evidence="4">2.1.3.15</ecNumber>
    </recommendedName>
</protein>
<keyword evidence="3 4" id="KW-0443">Lipid metabolism</keyword>
<keyword evidence="4" id="KW-0275">Fatty acid biosynthesis</keyword>
<dbReference type="Proteomes" id="UP000070326">
    <property type="component" value="Unassembled WGS sequence"/>
</dbReference>
<keyword evidence="7" id="KW-0436">Ligase</keyword>
<evidence type="ECO:0000256" key="1">
    <source>
        <dbReference type="ARBA" id="ARBA00022516"/>
    </source>
</evidence>
<dbReference type="GO" id="GO:0009317">
    <property type="term" value="C:acetyl-CoA carboxylase complex"/>
    <property type="evidence" value="ECO:0007669"/>
    <property type="project" value="InterPro"/>
</dbReference>
<dbReference type="GO" id="GO:0008270">
    <property type="term" value="F:zinc ion binding"/>
    <property type="evidence" value="ECO:0007669"/>
    <property type="project" value="UniProtKB-UniRule"/>
</dbReference>
<dbReference type="PRINTS" id="PR01070">
    <property type="entry name" value="ACCCTRFRASEB"/>
</dbReference>
<feature type="zinc finger region" description="C4-type" evidence="4">
    <location>
        <begin position="27"/>
        <end position="49"/>
    </location>
</feature>
<evidence type="ECO:0000256" key="3">
    <source>
        <dbReference type="ARBA" id="ARBA00023098"/>
    </source>
</evidence>
<evidence type="ECO:0000313" key="9">
    <source>
        <dbReference type="Proteomes" id="UP000255101"/>
    </source>
</evidence>
<dbReference type="GO" id="GO:0005524">
    <property type="term" value="F:ATP binding"/>
    <property type="evidence" value="ECO:0007669"/>
    <property type="project" value="UniProtKB-KW"/>
</dbReference>
<feature type="binding site" evidence="4">
    <location>
        <position position="46"/>
    </location>
    <ligand>
        <name>Zn(2+)</name>
        <dbReference type="ChEBI" id="CHEBI:29105"/>
    </ligand>
</feature>
<dbReference type="GO" id="GO:2001295">
    <property type="term" value="P:malonyl-CoA biosynthetic process"/>
    <property type="evidence" value="ECO:0007669"/>
    <property type="project" value="UniProtKB-UniRule"/>
</dbReference>
<dbReference type="STRING" id="1261.HMPREF3195_00084"/>
<comment type="cofactor">
    <cofactor evidence="4">
        <name>Zn(2+)</name>
        <dbReference type="ChEBI" id="CHEBI:29105"/>
    </cofactor>
    <text evidence="4">Binds 1 zinc ion per subunit.</text>
</comment>
<dbReference type="InterPro" id="IPR029045">
    <property type="entry name" value="ClpP/crotonase-like_dom_sf"/>
</dbReference>
<keyword evidence="4" id="KW-0276">Fatty acid metabolism</keyword>
<keyword evidence="4" id="KW-0862">Zinc</keyword>
<reference evidence="6 8" key="1">
    <citation type="submission" date="2016-02" db="EMBL/GenBank/DDBJ databases">
        <authorList>
            <person name="Wen L."/>
            <person name="He K."/>
            <person name="Yang H."/>
        </authorList>
    </citation>
    <scope>NUCLEOTIDE SEQUENCE [LARGE SCALE GENOMIC DNA]</scope>
    <source>
        <strain evidence="6 8">MJR8628A</strain>
    </source>
</reference>
<dbReference type="InterPro" id="IPR034733">
    <property type="entry name" value="AcCoA_carboxyl_beta"/>
</dbReference>
<dbReference type="GO" id="GO:0006633">
    <property type="term" value="P:fatty acid biosynthetic process"/>
    <property type="evidence" value="ECO:0007669"/>
    <property type="project" value="UniProtKB-KW"/>
</dbReference>
<feature type="domain" description="CoA carboxyltransferase N-terminal" evidence="5">
    <location>
        <begin position="23"/>
        <end position="286"/>
    </location>
</feature>
<dbReference type="HAMAP" id="MF_01395">
    <property type="entry name" value="AcetylCoA_CT_beta"/>
    <property type="match status" value="1"/>
</dbReference>
<dbReference type="PATRIC" id="fig|1261.5.peg.86"/>
<dbReference type="PANTHER" id="PTHR42995:SF5">
    <property type="entry name" value="ACETYL-COENZYME A CARBOXYLASE CARBOXYL TRANSFERASE SUBUNIT BETA, CHLOROPLASTIC"/>
    <property type="match status" value="1"/>
</dbReference>
<feature type="binding site" evidence="4">
    <location>
        <position position="49"/>
    </location>
    <ligand>
        <name>Zn(2+)</name>
        <dbReference type="ChEBI" id="CHEBI:29105"/>
    </ligand>
</feature>
<dbReference type="eggNOG" id="COG0777">
    <property type="taxonomic scope" value="Bacteria"/>
</dbReference>
<keyword evidence="4" id="KW-0479">Metal-binding</keyword>
<dbReference type="EMBL" id="LSQZ01000002">
    <property type="protein sequence ID" value="KXI14713.1"/>
    <property type="molecule type" value="Genomic_DNA"/>
</dbReference>
<dbReference type="SUPFAM" id="SSF52096">
    <property type="entry name" value="ClpP/crotonase"/>
    <property type="match status" value="1"/>
</dbReference>
<keyword evidence="1 4" id="KW-0444">Lipid biosynthesis</keyword>
<evidence type="ECO:0000256" key="2">
    <source>
        <dbReference type="ARBA" id="ARBA00022679"/>
    </source>
</evidence>
<evidence type="ECO:0000313" key="7">
    <source>
        <dbReference type="EMBL" id="SUB60251.1"/>
    </source>
</evidence>
<keyword evidence="4" id="KW-0963">Cytoplasm</keyword>
<dbReference type="InterPro" id="IPR000438">
    <property type="entry name" value="Acetyl_CoA_COase_Trfase_b_su"/>
</dbReference>
<comment type="similarity">
    <text evidence="4">Belongs to the AccD/PCCB family.</text>
</comment>
<evidence type="ECO:0000313" key="6">
    <source>
        <dbReference type="EMBL" id="KXI14713.1"/>
    </source>
</evidence>
<dbReference type="GO" id="GO:0003989">
    <property type="term" value="F:acetyl-CoA carboxylase activity"/>
    <property type="evidence" value="ECO:0007669"/>
    <property type="project" value="InterPro"/>
</dbReference>
<accession>A0A135YZ91</accession>
<reference evidence="7 9" key="2">
    <citation type="submission" date="2018-06" db="EMBL/GenBank/DDBJ databases">
        <authorList>
            <consortium name="Pathogen Informatics"/>
            <person name="Doyle S."/>
        </authorList>
    </citation>
    <scope>NUCLEOTIDE SEQUENCE [LARGE SCALE GENOMIC DNA]</scope>
    <source>
        <strain evidence="7 9">NCTC11460</strain>
    </source>
</reference>
<name>A0A135YZ91_9FIRM</name>
<evidence type="ECO:0000313" key="8">
    <source>
        <dbReference type="Proteomes" id="UP000070326"/>
    </source>
</evidence>
<dbReference type="EC" id="2.1.3.15" evidence="4"/>
<proteinExistence type="inferred from homology"/>
<comment type="function">
    <text evidence="4">Component of the acetyl coenzyme A carboxylase (ACC) complex. Biotin carboxylase (BC) catalyzes the carboxylation of biotin on its carrier protein (BCCP) and then the CO(2) group is transferred by the transcarboxylase to acetyl-CoA to form malonyl-CoA.</text>
</comment>
<dbReference type="Gene3D" id="3.90.226.10">
    <property type="entry name" value="2-enoyl-CoA Hydratase, Chain A, domain 1"/>
    <property type="match status" value="1"/>
</dbReference>
<dbReference type="InterPro" id="IPR011762">
    <property type="entry name" value="COA_CT_N"/>
</dbReference>
<dbReference type="EMBL" id="UGTB01000004">
    <property type="protein sequence ID" value="SUB60251.1"/>
    <property type="molecule type" value="Genomic_DNA"/>
</dbReference>
<dbReference type="RefSeq" id="WP_004167269.1">
    <property type="nucleotide sequence ID" value="NZ_CAXUJS010000011.1"/>
</dbReference>
<dbReference type="NCBIfam" id="TIGR00515">
    <property type="entry name" value="accD"/>
    <property type="match status" value="1"/>
</dbReference>
<gene>
    <name evidence="4 7" type="primary">accD</name>
    <name evidence="6" type="ORF">HMPREF3195_00084</name>
    <name evidence="7" type="ORF">NCTC11460_00147</name>
</gene>
<evidence type="ECO:0000259" key="5">
    <source>
        <dbReference type="PROSITE" id="PS50980"/>
    </source>
</evidence>
<feature type="binding site" evidence="4">
    <location>
        <position position="27"/>
    </location>
    <ligand>
        <name>Zn(2+)</name>
        <dbReference type="ChEBI" id="CHEBI:29105"/>
    </ligand>
</feature>
<organism evidence="6 8">
    <name type="scientific">Peptostreptococcus anaerobius</name>
    <dbReference type="NCBI Taxonomy" id="1261"/>
    <lineage>
        <taxon>Bacteria</taxon>
        <taxon>Bacillati</taxon>
        <taxon>Bacillota</taxon>
        <taxon>Clostridia</taxon>
        <taxon>Peptostreptococcales</taxon>
        <taxon>Peptostreptococcaceae</taxon>
        <taxon>Peptostreptococcus</taxon>
    </lineage>
</organism>
<keyword evidence="4" id="KW-0067">ATP-binding</keyword>
<keyword evidence="4" id="KW-0547">Nucleotide-binding</keyword>
<dbReference type="Proteomes" id="UP000255101">
    <property type="component" value="Unassembled WGS sequence"/>
</dbReference>
<dbReference type="AlphaFoldDB" id="A0A135YZ91"/>
<keyword evidence="2 4" id="KW-0808">Transferase</keyword>
<dbReference type="PROSITE" id="PS50980">
    <property type="entry name" value="COA_CT_NTER"/>
    <property type="match status" value="1"/>
</dbReference>
<comment type="subunit">
    <text evidence="4">Acetyl-CoA carboxylase is a heterohexamer composed of biotin carboxyl carrier protein (AccB), biotin carboxylase (AccC) and two subunits each of ACCase subunit alpha (AccA) and ACCase subunit beta (AccD).</text>
</comment>
<feature type="binding site" evidence="4">
    <location>
        <position position="30"/>
    </location>
    <ligand>
        <name>Zn(2+)</name>
        <dbReference type="ChEBI" id="CHEBI:29105"/>
    </ligand>
</feature>
<comment type="subcellular location">
    <subcellularLocation>
        <location evidence="4">Cytoplasm</location>
    </subcellularLocation>
</comment>